<dbReference type="InterPro" id="IPR007110">
    <property type="entry name" value="Ig-like_dom"/>
</dbReference>
<feature type="domain" description="Ig-like" evidence="3">
    <location>
        <begin position="57"/>
        <end position="145"/>
    </location>
</feature>
<dbReference type="EMBL" id="GEBQ01009023">
    <property type="protein sequence ID" value="JAT30954.1"/>
    <property type="molecule type" value="Transcribed_RNA"/>
</dbReference>
<dbReference type="GO" id="GO:0005886">
    <property type="term" value="C:plasma membrane"/>
    <property type="evidence" value="ECO:0007669"/>
    <property type="project" value="TreeGrafter"/>
</dbReference>
<reference evidence="4" key="1">
    <citation type="submission" date="2015-11" db="EMBL/GenBank/DDBJ databases">
        <title>De novo transcriptome assembly of four potential Pierce s Disease insect vectors from Arizona vineyards.</title>
        <authorList>
            <person name="Tassone E.E."/>
        </authorList>
    </citation>
    <scope>NUCLEOTIDE SEQUENCE</scope>
</reference>
<dbReference type="InterPro" id="IPR013098">
    <property type="entry name" value="Ig_I-set"/>
</dbReference>
<feature type="non-terminal residue" evidence="4">
    <location>
        <position position="1"/>
    </location>
</feature>
<dbReference type="GO" id="GO:0043025">
    <property type="term" value="C:neuronal cell body"/>
    <property type="evidence" value="ECO:0007669"/>
    <property type="project" value="TreeGrafter"/>
</dbReference>
<sequence length="151" mass="16608">PSIVWHRQGSPLLHNEGFSITIERVDRHHSGLYQCTASNGVGPPVTVDLQLDVLHSPEIEAERCRVQTAEGRNELLVCTVFGNPTPNMVWVRDGSILTSSNRYSLDKNGNRHTLSIINIQSSDFGNFTCVAENSLGKTRENILITGTPGRA</sequence>
<dbReference type="InterPro" id="IPR050958">
    <property type="entry name" value="Cell_Adh-Cytoskel_Orgn"/>
</dbReference>
<proteinExistence type="predicted"/>
<dbReference type="InterPro" id="IPR003598">
    <property type="entry name" value="Ig_sub2"/>
</dbReference>
<dbReference type="PANTHER" id="PTHR45080">
    <property type="entry name" value="CONTACTIN 5"/>
    <property type="match status" value="1"/>
</dbReference>
<evidence type="ECO:0000313" key="4">
    <source>
        <dbReference type="EMBL" id="JAT30954.1"/>
    </source>
</evidence>
<dbReference type="InterPro" id="IPR036179">
    <property type="entry name" value="Ig-like_dom_sf"/>
</dbReference>
<dbReference type="SMART" id="SM00408">
    <property type="entry name" value="IGc2"/>
    <property type="match status" value="2"/>
</dbReference>
<evidence type="ECO:0000256" key="1">
    <source>
        <dbReference type="ARBA" id="ARBA00023157"/>
    </source>
</evidence>
<dbReference type="SUPFAM" id="SSF48726">
    <property type="entry name" value="Immunoglobulin"/>
    <property type="match status" value="2"/>
</dbReference>
<keyword evidence="1" id="KW-1015">Disulfide bond</keyword>
<dbReference type="GO" id="GO:0007156">
    <property type="term" value="P:homophilic cell adhesion via plasma membrane adhesion molecules"/>
    <property type="evidence" value="ECO:0007669"/>
    <property type="project" value="TreeGrafter"/>
</dbReference>
<dbReference type="Pfam" id="PF07679">
    <property type="entry name" value="I-set"/>
    <property type="match status" value="1"/>
</dbReference>
<dbReference type="PANTHER" id="PTHR45080:SF33">
    <property type="entry name" value="IG-LIKE DOMAIN-CONTAINING PROTEIN"/>
    <property type="match status" value="1"/>
</dbReference>
<dbReference type="GO" id="GO:0008046">
    <property type="term" value="F:axon guidance receptor activity"/>
    <property type="evidence" value="ECO:0007669"/>
    <property type="project" value="TreeGrafter"/>
</dbReference>
<evidence type="ECO:0000256" key="2">
    <source>
        <dbReference type="ARBA" id="ARBA00023319"/>
    </source>
</evidence>
<dbReference type="InterPro" id="IPR013783">
    <property type="entry name" value="Ig-like_fold"/>
</dbReference>
<accession>A0A1B6M4X5</accession>
<keyword evidence="2" id="KW-0393">Immunoglobulin domain</keyword>
<protein>
    <recommendedName>
        <fullName evidence="3">Ig-like domain-containing protein</fullName>
    </recommendedName>
</protein>
<dbReference type="PROSITE" id="PS50835">
    <property type="entry name" value="IG_LIKE"/>
    <property type="match status" value="2"/>
</dbReference>
<dbReference type="GO" id="GO:0030424">
    <property type="term" value="C:axon"/>
    <property type="evidence" value="ECO:0007669"/>
    <property type="project" value="TreeGrafter"/>
</dbReference>
<gene>
    <name evidence="4" type="ORF">g.2539</name>
</gene>
<organism evidence="4">
    <name type="scientific">Graphocephala atropunctata</name>
    <dbReference type="NCBI Taxonomy" id="36148"/>
    <lineage>
        <taxon>Eukaryota</taxon>
        <taxon>Metazoa</taxon>
        <taxon>Ecdysozoa</taxon>
        <taxon>Arthropoda</taxon>
        <taxon>Hexapoda</taxon>
        <taxon>Insecta</taxon>
        <taxon>Pterygota</taxon>
        <taxon>Neoptera</taxon>
        <taxon>Paraneoptera</taxon>
        <taxon>Hemiptera</taxon>
        <taxon>Auchenorrhyncha</taxon>
        <taxon>Membracoidea</taxon>
        <taxon>Cicadellidae</taxon>
        <taxon>Cicadellinae</taxon>
        <taxon>Cicadellini</taxon>
        <taxon>Graphocephala</taxon>
    </lineage>
</organism>
<evidence type="ECO:0000259" key="3">
    <source>
        <dbReference type="PROSITE" id="PS50835"/>
    </source>
</evidence>
<dbReference type="FunFam" id="2.60.40.10:FF:000032">
    <property type="entry name" value="palladin isoform X1"/>
    <property type="match status" value="1"/>
</dbReference>
<dbReference type="Gene3D" id="2.60.40.10">
    <property type="entry name" value="Immunoglobulins"/>
    <property type="match status" value="2"/>
</dbReference>
<dbReference type="AlphaFoldDB" id="A0A1B6M4X5"/>
<feature type="non-terminal residue" evidence="4">
    <location>
        <position position="151"/>
    </location>
</feature>
<feature type="domain" description="Ig-like" evidence="3">
    <location>
        <begin position="1"/>
        <end position="48"/>
    </location>
</feature>
<dbReference type="GO" id="GO:0050808">
    <property type="term" value="P:synapse organization"/>
    <property type="evidence" value="ECO:0007669"/>
    <property type="project" value="TreeGrafter"/>
</dbReference>
<name>A0A1B6M4X5_9HEMI</name>